<keyword evidence="7" id="KW-1185">Reference proteome</keyword>
<dbReference type="CDD" id="cd04080">
    <property type="entry name" value="CBM6_cellulase-like"/>
    <property type="match status" value="1"/>
</dbReference>
<dbReference type="InterPro" id="IPR037398">
    <property type="entry name" value="Glyco_hydro_64_fam"/>
</dbReference>
<feature type="domain" description="GH64" evidence="5">
    <location>
        <begin position="257"/>
        <end position="623"/>
    </location>
</feature>
<organism evidence="6 7">
    <name type="scientific">Parachitinimonas caeni</name>
    <dbReference type="NCBI Taxonomy" id="3031301"/>
    <lineage>
        <taxon>Bacteria</taxon>
        <taxon>Pseudomonadati</taxon>
        <taxon>Pseudomonadota</taxon>
        <taxon>Betaproteobacteria</taxon>
        <taxon>Neisseriales</taxon>
        <taxon>Chitinibacteraceae</taxon>
        <taxon>Parachitinimonas</taxon>
    </lineage>
</organism>
<evidence type="ECO:0000259" key="3">
    <source>
        <dbReference type="PROSITE" id="PS51175"/>
    </source>
</evidence>
<dbReference type="Gene3D" id="2.60.120.260">
    <property type="entry name" value="Galactose-binding domain-like"/>
    <property type="match status" value="1"/>
</dbReference>
<dbReference type="InterPro" id="IPR032477">
    <property type="entry name" value="Glyco_hydro_64"/>
</dbReference>
<accession>A0ABT7DSK2</accession>
<dbReference type="PROSITE" id="PS52005">
    <property type="entry name" value="CBM56"/>
    <property type="match status" value="1"/>
</dbReference>
<dbReference type="InterPro" id="IPR005084">
    <property type="entry name" value="CBM6"/>
</dbReference>
<dbReference type="InterPro" id="IPR037176">
    <property type="entry name" value="Osmotin/thaumatin-like_sf"/>
</dbReference>
<dbReference type="Pfam" id="PF22184">
    <property type="entry name" value="CBM_56"/>
    <property type="match status" value="1"/>
</dbReference>
<evidence type="ECO:0000259" key="4">
    <source>
        <dbReference type="PROSITE" id="PS52005"/>
    </source>
</evidence>
<feature type="domain" description="CBM56" evidence="4">
    <location>
        <begin position="20"/>
        <end position="108"/>
    </location>
</feature>
<comment type="caution">
    <text evidence="6">The sequence shown here is derived from an EMBL/GenBank/DDBJ whole genome shotgun (WGS) entry which is preliminary data.</text>
</comment>
<dbReference type="Proteomes" id="UP001172778">
    <property type="component" value="Unassembled WGS sequence"/>
</dbReference>
<dbReference type="InterPro" id="IPR042517">
    <property type="entry name" value="Glyco_hydro_64_N_2"/>
</dbReference>
<feature type="domain" description="CBM6" evidence="3">
    <location>
        <begin position="125"/>
        <end position="244"/>
    </location>
</feature>
<evidence type="ECO:0000256" key="2">
    <source>
        <dbReference type="SAM" id="SignalP"/>
    </source>
</evidence>
<keyword evidence="1 2" id="KW-0732">Signal</keyword>
<evidence type="ECO:0000256" key="1">
    <source>
        <dbReference type="ARBA" id="ARBA00022729"/>
    </source>
</evidence>
<dbReference type="EMBL" id="JARRAF010000003">
    <property type="protein sequence ID" value="MDK2123052.1"/>
    <property type="molecule type" value="Genomic_DNA"/>
</dbReference>
<dbReference type="Pfam" id="PF16483">
    <property type="entry name" value="Glyco_hydro_64"/>
    <property type="match status" value="1"/>
</dbReference>
<dbReference type="InterPro" id="IPR006584">
    <property type="entry name" value="Cellulose-bd_IV"/>
</dbReference>
<dbReference type="Gene3D" id="2.60.110.10">
    <property type="entry name" value="Thaumatin"/>
    <property type="match status" value="1"/>
</dbReference>
<dbReference type="SMART" id="SM00606">
    <property type="entry name" value="CBD_IV"/>
    <property type="match status" value="1"/>
</dbReference>
<name>A0ABT7DSK2_9NEIS</name>
<dbReference type="InterPro" id="IPR008979">
    <property type="entry name" value="Galactose-bd-like_sf"/>
</dbReference>
<dbReference type="PROSITE" id="PS51175">
    <property type="entry name" value="CBM6"/>
    <property type="match status" value="1"/>
</dbReference>
<dbReference type="PANTHER" id="PTHR38165:SF1">
    <property type="entry name" value="GLUCANASE B"/>
    <property type="match status" value="1"/>
</dbReference>
<reference evidence="6" key="1">
    <citation type="submission" date="2023-03" db="EMBL/GenBank/DDBJ databases">
        <title>Chitinimonas shenzhenensis gen. nov., sp. nov., a novel member of family Burkholderiaceae isolated from activated sludge collected in Shen Zhen, China.</title>
        <authorList>
            <person name="Wang X."/>
        </authorList>
    </citation>
    <scope>NUCLEOTIDE SEQUENCE</scope>
    <source>
        <strain evidence="6">DQS-5</strain>
    </source>
</reference>
<gene>
    <name evidence="6" type="ORF">PZA18_03175</name>
</gene>
<dbReference type="PROSITE" id="PS52006">
    <property type="entry name" value="GH64"/>
    <property type="match status" value="1"/>
</dbReference>
<dbReference type="SUPFAM" id="SSF49785">
    <property type="entry name" value="Galactose-binding domain-like"/>
    <property type="match status" value="1"/>
</dbReference>
<feature type="chain" id="PRO_5045054586" evidence="2">
    <location>
        <begin position="23"/>
        <end position="623"/>
    </location>
</feature>
<dbReference type="RefSeq" id="WP_284099340.1">
    <property type="nucleotide sequence ID" value="NZ_JARRAF010000003.1"/>
</dbReference>
<dbReference type="InterPro" id="IPR047569">
    <property type="entry name" value="CBM56"/>
</dbReference>
<evidence type="ECO:0000313" key="7">
    <source>
        <dbReference type="Proteomes" id="UP001172778"/>
    </source>
</evidence>
<dbReference type="Pfam" id="PF03422">
    <property type="entry name" value="CBM_6"/>
    <property type="match status" value="1"/>
</dbReference>
<dbReference type="PANTHER" id="PTHR38165">
    <property type="match status" value="1"/>
</dbReference>
<evidence type="ECO:0000313" key="6">
    <source>
        <dbReference type="EMBL" id="MDK2123052.1"/>
    </source>
</evidence>
<sequence length="623" mass="68490">MAGIWKTWLVGVLIGIPTIAAAADYTHGGSSDNGSATIWLKSNVNTRWADLHYSINSGAQQNVRMAANATTARYEYRLTATTGNQVNYWFTYNNGPAAYDTPRFNYVVGSTTTPLPEGPVHTIPGKVEAEAWLSMSGVQTEDTTDGGGKNVGWIDAGDWMDYRLNVASAGTYLLDFRVASLGGNGAFQLRSASGATLATMTVPNTGGWQNWTTVRTSVALPAGQQTLRLYATGAGWNLNWINLLAAGSNGNEIPVGNQVMTLQIKNATSGAYGDNQVYWSVIGYHPITRQLSWVDRQGNLIPASVNDNQASNHLVKNGQSYANYFHKLSDLNWVSLPRIDSGRMFLSLGSPMYIKINTAADGRTGFAGPDLGNPTDPNQDVYFEWVEFTIDQYGYHGNSTRVDQFGFPIRTRLVGKDGYDRTLGETASRESLLSAFESQVPPEFQKLVKRPYRIVAPGKAGFGHGGRYSNYFDRYVDQVWETYRNRDLVFTAEAGTFRGRVIGNDFVFSKDGGPQNLYIRGKPTTEAILEGSGNLASGNPLELVVQAQITAAFNRHLLVSIDPANWSNASYYYQQGPANYFARFWHQYSIDGLAYGFCYDDVRNHSSLLEHPNPKALVVTAGW</sequence>
<dbReference type="CDD" id="cd09214">
    <property type="entry name" value="GH64-like"/>
    <property type="match status" value="1"/>
</dbReference>
<dbReference type="Gene3D" id="3.30.920.50">
    <property type="entry name" value="Beta-1,3-glucanase, C-terminal domain"/>
    <property type="match status" value="1"/>
</dbReference>
<evidence type="ECO:0000259" key="5">
    <source>
        <dbReference type="PROSITE" id="PS52006"/>
    </source>
</evidence>
<proteinExistence type="predicted"/>
<protein>
    <submittedName>
        <fullName evidence="6">Beta-1,3-glucanase family protein</fullName>
    </submittedName>
</protein>
<feature type="signal peptide" evidence="2">
    <location>
        <begin position="1"/>
        <end position="22"/>
    </location>
</feature>